<dbReference type="AlphaFoldDB" id="M1NJR8"/>
<sequence>MKLALLAPPHTPPTCPPLGPALLSAYLQQKLPDTEISVFDLNLDYYLNAFDAIRERRLGLRIYKWDEKTTARQLDRAVSFFKNWNPADSDLKEYHHWATIFLSFENIFNAFMAEMAEKILSSQTVPQRMVIFFENLIQPVLIAKPDLIGFSILYQHQIVFAALLAKLIKKQSNAKIVVGGAAISVMGTPEKLLHSPISSKKTNSPDIFLKDFFDYLLPGEGESGLHSLCQTYSSADLADVPNLIFFNSNTLQINPPAIHVLETLPHPDFSHFKLDDYLTPEPVLPLMTSRGCPWGKCTFCTHHHSYLNYRTRKIRDCVEEVKLIQKQYDCNVFYFYDEMIPATRFKQLAEQIIEQGITIHYGAYAKPLKSFTPDLCHLIQRSGCRVLQWGVETASQRVLNLMKKGTKIHEVKNVLSNSAQAGIYNLVFVLFGFPTETTEELQQTLTFLECNRDNIHVLSSGTFVLTEGSQVHREPENFSITKIWERNKSSILYPILDYTVSQGMTSQEVQEHFSNNRTFLNTVSLSSRFGAYREHLLLFATTKD</sequence>
<dbReference type="Gene3D" id="3.40.50.280">
    <property type="entry name" value="Cobalamin-binding domain"/>
    <property type="match status" value="1"/>
</dbReference>
<dbReference type="KEGG" id="dsf:UWK_03297"/>
<dbReference type="eggNOG" id="COG1032">
    <property type="taxonomic scope" value="Bacteria"/>
</dbReference>
<dbReference type="GO" id="GO:0051536">
    <property type="term" value="F:iron-sulfur cluster binding"/>
    <property type="evidence" value="ECO:0007669"/>
    <property type="project" value="UniProtKB-KW"/>
</dbReference>
<dbReference type="GO" id="GO:0005829">
    <property type="term" value="C:cytosol"/>
    <property type="evidence" value="ECO:0007669"/>
    <property type="project" value="TreeGrafter"/>
</dbReference>
<dbReference type="SFLD" id="SFLDG01082">
    <property type="entry name" value="B12-binding_domain_containing"/>
    <property type="match status" value="1"/>
</dbReference>
<organism evidence="7 8">
    <name type="scientific">Desulfocapsa sulfexigens (strain DSM 10523 / SB164P1)</name>
    <dbReference type="NCBI Taxonomy" id="1167006"/>
    <lineage>
        <taxon>Bacteria</taxon>
        <taxon>Pseudomonadati</taxon>
        <taxon>Thermodesulfobacteriota</taxon>
        <taxon>Desulfobulbia</taxon>
        <taxon>Desulfobulbales</taxon>
        <taxon>Desulfocapsaceae</taxon>
        <taxon>Desulfocapsa</taxon>
    </lineage>
</organism>
<keyword evidence="4" id="KW-0408">Iron</keyword>
<dbReference type="PROSITE" id="PS51918">
    <property type="entry name" value="RADICAL_SAM"/>
    <property type="match status" value="1"/>
</dbReference>
<dbReference type="InterPro" id="IPR023404">
    <property type="entry name" value="rSAM_horseshoe"/>
</dbReference>
<evidence type="ECO:0000256" key="2">
    <source>
        <dbReference type="ARBA" id="ARBA00022691"/>
    </source>
</evidence>
<keyword evidence="3" id="KW-0479">Metal-binding</keyword>
<comment type="cofactor">
    <cofactor evidence="1">
        <name>[4Fe-4S] cluster</name>
        <dbReference type="ChEBI" id="CHEBI:49883"/>
    </cofactor>
</comment>
<gene>
    <name evidence="7" type="ordered locus">UWK_03297</name>
</gene>
<evidence type="ECO:0000256" key="4">
    <source>
        <dbReference type="ARBA" id="ARBA00023004"/>
    </source>
</evidence>
<dbReference type="InterPro" id="IPR051198">
    <property type="entry name" value="BchE-like"/>
</dbReference>
<dbReference type="PANTHER" id="PTHR43409:SF7">
    <property type="entry name" value="BLL1977 PROTEIN"/>
    <property type="match status" value="1"/>
</dbReference>
<evidence type="ECO:0000313" key="7">
    <source>
        <dbReference type="EMBL" id="AGF79824.1"/>
    </source>
</evidence>
<evidence type="ECO:0000256" key="1">
    <source>
        <dbReference type="ARBA" id="ARBA00001966"/>
    </source>
</evidence>
<evidence type="ECO:0000313" key="8">
    <source>
        <dbReference type="Proteomes" id="UP000011721"/>
    </source>
</evidence>
<protein>
    <submittedName>
        <fullName evidence="7">Fe-S oxidoreductase</fullName>
    </submittedName>
</protein>
<evidence type="ECO:0000259" key="6">
    <source>
        <dbReference type="PROSITE" id="PS51918"/>
    </source>
</evidence>
<keyword evidence="8" id="KW-1185">Reference proteome</keyword>
<dbReference type="STRING" id="1167006.UWK_03297"/>
<proteinExistence type="predicted"/>
<dbReference type="GO" id="GO:0003824">
    <property type="term" value="F:catalytic activity"/>
    <property type="evidence" value="ECO:0007669"/>
    <property type="project" value="InterPro"/>
</dbReference>
<dbReference type="SFLD" id="SFLDS00029">
    <property type="entry name" value="Radical_SAM"/>
    <property type="match status" value="1"/>
</dbReference>
<evidence type="ECO:0000256" key="3">
    <source>
        <dbReference type="ARBA" id="ARBA00022723"/>
    </source>
</evidence>
<keyword evidence="2" id="KW-0949">S-adenosyl-L-methionine</keyword>
<name>M1NJR8_DESSD</name>
<dbReference type="EMBL" id="CP003985">
    <property type="protein sequence ID" value="AGF79824.1"/>
    <property type="molecule type" value="Genomic_DNA"/>
</dbReference>
<dbReference type="OrthoDB" id="9762608at2"/>
<dbReference type="Pfam" id="PF04055">
    <property type="entry name" value="Radical_SAM"/>
    <property type="match status" value="1"/>
</dbReference>
<evidence type="ECO:0000256" key="5">
    <source>
        <dbReference type="ARBA" id="ARBA00023014"/>
    </source>
</evidence>
<dbReference type="InterPro" id="IPR007197">
    <property type="entry name" value="rSAM"/>
</dbReference>
<dbReference type="PANTHER" id="PTHR43409">
    <property type="entry name" value="ANAEROBIC MAGNESIUM-PROTOPORPHYRIN IX MONOMETHYL ESTER CYCLASE-RELATED"/>
    <property type="match status" value="1"/>
</dbReference>
<dbReference type="SMART" id="SM00729">
    <property type="entry name" value="Elp3"/>
    <property type="match status" value="1"/>
</dbReference>
<dbReference type="SUPFAM" id="SSF102114">
    <property type="entry name" value="Radical SAM enzymes"/>
    <property type="match status" value="1"/>
</dbReference>
<reference evidence="8" key="1">
    <citation type="journal article" date="2013" name="Stand. Genomic Sci.">
        <title>Complete genome sequence of Desulfocapsa sulfexigens, a marine deltaproteobacterium specialized in disproportionating inorganic sulfur compounds.</title>
        <authorList>
            <person name="Finster K.W."/>
            <person name="Kjeldsen K.U."/>
            <person name="Kube M."/>
            <person name="Reinhardt R."/>
            <person name="Mussmann M."/>
            <person name="Amann R."/>
            <person name="Schreiber L."/>
        </authorList>
    </citation>
    <scope>NUCLEOTIDE SEQUENCE [LARGE SCALE GENOMIC DNA]</scope>
    <source>
        <strain evidence="8">DSM 10523 / SB164P1</strain>
    </source>
</reference>
<dbReference type="Proteomes" id="UP000011721">
    <property type="component" value="Chromosome"/>
</dbReference>
<dbReference type="InterPro" id="IPR006638">
    <property type="entry name" value="Elp3/MiaA/NifB-like_rSAM"/>
</dbReference>
<accession>M1NJR8</accession>
<dbReference type="HOGENOM" id="CLU_021572_0_0_7"/>
<dbReference type="GO" id="GO:0046872">
    <property type="term" value="F:metal ion binding"/>
    <property type="evidence" value="ECO:0007669"/>
    <property type="project" value="UniProtKB-KW"/>
</dbReference>
<keyword evidence="5" id="KW-0411">Iron-sulfur</keyword>
<dbReference type="Gene3D" id="3.80.30.20">
    <property type="entry name" value="tm_1862 like domain"/>
    <property type="match status" value="1"/>
</dbReference>
<feature type="domain" description="Radical SAM core" evidence="6">
    <location>
        <begin position="278"/>
        <end position="494"/>
    </location>
</feature>
<dbReference type="InterPro" id="IPR058240">
    <property type="entry name" value="rSAM_sf"/>
</dbReference>
<dbReference type="RefSeq" id="WP_015405508.1">
    <property type="nucleotide sequence ID" value="NC_020304.1"/>
</dbReference>